<evidence type="ECO:0000313" key="3">
    <source>
        <dbReference type="EMBL" id="VEU43374.1"/>
    </source>
</evidence>
<dbReference type="Proteomes" id="UP000291116">
    <property type="component" value="Unassembled WGS sequence"/>
</dbReference>
<evidence type="ECO:0000313" key="4">
    <source>
        <dbReference type="Proteomes" id="UP000291116"/>
    </source>
</evidence>
<evidence type="ECO:0000256" key="2">
    <source>
        <dbReference type="SAM" id="SignalP"/>
    </source>
</evidence>
<protein>
    <submittedName>
        <fullName evidence="3">Uncharacterized protein</fullName>
    </submittedName>
</protein>
<feature type="compositionally biased region" description="Acidic residues" evidence="1">
    <location>
        <begin position="49"/>
        <end position="59"/>
    </location>
</feature>
<feature type="chain" id="PRO_5018974033" evidence="2">
    <location>
        <begin position="20"/>
        <end position="838"/>
    </location>
</feature>
<feature type="region of interest" description="Disordered" evidence="1">
    <location>
        <begin position="511"/>
        <end position="541"/>
    </location>
</feature>
<feature type="compositionally biased region" description="Polar residues" evidence="1">
    <location>
        <begin position="469"/>
        <end position="479"/>
    </location>
</feature>
<feature type="region of interest" description="Disordered" evidence="1">
    <location>
        <begin position="448"/>
        <end position="483"/>
    </location>
</feature>
<keyword evidence="4" id="KW-1185">Reference proteome</keyword>
<feature type="compositionally biased region" description="Basic and acidic residues" evidence="1">
    <location>
        <begin position="529"/>
        <end position="539"/>
    </location>
</feature>
<accession>A0A448ZMY4</accession>
<keyword evidence="2" id="KW-0732">Signal</keyword>
<organism evidence="3 4">
    <name type="scientific">Pseudo-nitzschia multistriata</name>
    <dbReference type="NCBI Taxonomy" id="183589"/>
    <lineage>
        <taxon>Eukaryota</taxon>
        <taxon>Sar</taxon>
        <taxon>Stramenopiles</taxon>
        <taxon>Ochrophyta</taxon>
        <taxon>Bacillariophyta</taxon>
        <taxon>Bacillariophyceae</taxon>
        <taxon>Bacillariophycidae</taxon>
        <taxon>Bacillariales</taxon>
        <taxon>Bacillariaceae</taxon>
        <taxon>Pseudo-nitzschia</taxon>
    </lineage>
</organism>
<gene>
    <name evidence="3" type="ORF">PSNMU_V1.4_AUG-EV-PASAV3_0103970</name>
</gene>
<feature type="compositionally biased region" description="Basic and acidic residues" evidence="1">
    <location>
        <begin position="448"/>
        <end position="459"/>
    </location>
</feature>
<evidence type="ECO:0000256" key="1">
    <source>
        <dbReference type="SAM" id="MobiDB-lite"/>
    </source>
</evidence>
<reference evidence="3 4" key="1">
    <citation type="submission" date="2019-01" db="EMBL/GenBank/DDBJ databases">
        <authorList>
            <person name="Ferrante I. M."/>
        </authorList>
    </citation>
    <scope>NUCLEOTIDE SEQUENCE [LARGE SCALE GENOMIC DNA]</scope>
    <source>
        <strain evidence="3 4">B856</strain>
    </source>
</reference>
<dbReference type="EMBL" id="CAACVS010000540">
    <property type="protein sequence ID" value="VEU43374.1"/>
    <property type="molecule type" value="Genomic_DNA"/>
</dbReference>
<feature type="region of interest" description="Disordered" evidence="1">
    <location>
        <begin position="33"/>
        <end position="68"/>
    </location>
</feature>
<dbReference type="AlphaFoldDB" id="A0A448ZMY4"/>
<feature type="compositionally biased region" description="Basic and acidic residues" evidence="1">
    <location>
        <begin position="572"/>
        <end position="600"/>
    </location>
</feature>
<name>A0A448ZMY4_9STRA</name>
<feature type="signal peptide" evidence="2">
    <location>
        <begin position="1"/>
        <end position="19"/>
    </location>
</feature>
<feature type="compositionally biased region" description="Acidic residues" evidence="1">
    <location>
        <begin position="511"/>
        <end position="528"/>
    </location>
</feature>
<proteinExistence type="predicted"/>
<dbReference type="OrthoDB" id="46385at2759"/>
<feature type="region of interest" description="Disordered" evidence="1">
    <location>
        <begin position="554"/>
        <end position="600"/>
    </location>
</feature>
<sequence>MVTSLLLLCCFIAVQWTSAFGPSKPTTRCLPFATTPRSCPRPMAANDESITEDDDENDNNIDAPIANNPKSQMMDYVTMFLDKTAAEEDEATADDDDESKEYAAKIADATLEDISEATHLIAIPLDTSHELLIELESVQRAILHHCPILLDACISGSLTRLPLLYIKAPDANINDNPRNSASVSTSLARTIKRLVKKHIYTTVAKEDGDDEDEDNDEDVVNADGYRPLTMTFQSLEIDGSNNNILNTVGTFCDVEDTDDATEDDGDAKNDDEVEETLNYNEKRFNNLMNDLQSAIAAQGWQMAFSPDPNKAEYVTEDSSQLFRPRVPFMELPKSFDENINRFKNSEIEITDENMKFLRAEEGGNGISPIFWSNWWEDVFARNVRLREIGIYPTNPALDDADDDASLKIRNEQFYLPLETITLPDGTDKMIKSEKKFLDYHEKRMKEKEKEFMKEFKQSEESESPQPSENPLSPGSSTPSGEPDILMKKTRKRLENIYLKNVGFEDGDALLEQLENEAQMDQDDDEIDLGETKDTSRASDDDYIEDWMRQKIMQAKNPLVEKEEENTFAETKSVAEPKEPVEDTKDPSATDPTNTEKESDYMDSWMKEKIKNAVNNLESVKSREFVKKEPKFSIEDNPVFKAYREGSLAEKKPAPPPAKKLGPYPGNDHFVGIWKVMVNPMGGEDNTRSEDGSENLILRVDGTTAAGPTLNPDTKQKAAGGTWKMLPQENGDVVLRIRLVIPPEKKRILVMEGRAVRGSPIGMALASKTFGIPQLEEKAREAGQNDEDRLTCSGEAWIEDAVTKKNRIRAENFYIEKLTGGKDPENYTITIPKTLRRLD</sequence>